<dbReference type="OrthoDB" id="441446at2759"/>
<dbReference type="Proteomes" id="UP000515151">
    <property type="component" value="Chromosome 5"/>
</dbReference>
<keyword evidence="15" id="KW-1185">Reference proteome</keyword>
<reference evidence="16" key="4">
    <citation type="submission" date="2025-04" db="UniProtKB">
        <authorList>
            <consortium name="RefSeq"/>
        </authorList>
    </citation>
    <scope>IDENTIFICATION</scope>
    <source>
        <tissue evidence="16">Leaf</tissue>
    </source>
</reference>
<dbReference type="SUPFAM" id="SSF48537">
    <property type="entry name" value="Phospholipase C/P1 nuclease"/>
    <property type="match status" value="1"/>
</dbReference>
<evidence type="ECO:0000256" key="7">
    <source>
        <dbReference type="ARBA" id="ARBA00022729"/>
    </source>
</evidence>
<evidence type="ECO:0000313" key="16">
    <source>
        <dbReference type="RefSeq" id="XP_031397901.1"/>
    </source>
</evidence>
<keyword evidence="8" id="KW-0255">Endonuclease</keyword>
<evidence type="ECO:0000313" key="13">
    <source>
        <dbReference type="EMBL" id="OWM77519.1"/>
    </source>
</evidence>
<dbReference type="PANTHER" id="PTHR33146">
    <property type="entry name" value="ENDONUCLEASE 4"/>
    <property type="match status" value="1"/>
</dbReference>
<organism evidence="13 14">
    <name type="scientific">Punica granatum</name>
    <name type="common">Pomegranate</name>
    <dbReference type="NCBI Taxonomy" id="22663"/>
    <lineage>
        <taxon>Eukaryota</taxon>
        <taxon>Viridiplantae</taxon>
        <taxon>Streptophyta</taxon>
        <taxon>Embryophyta</taxon>
        <taxon>Tracheophyta</taxon>
        <taxon>Spermatophyta</taxon>
        <taxon>Magnoliopsida</taxon>
        <taxon>eudicotyledons</taxon>
        <taxon>Gunneridae</taxon>
        <taxon>Pentapetalae</taxon>
        <taxon>rosids</taxon>
        <taxon>malvids</taxon>
        <taxon>Myrtales</taxon>
        <taxon>Lythraceae</taxon>
        <taxon>Punica</taxon>
    </lineage>
</organism>
<comment type="catalytic activity">
    <reaction evidence="1">
        <text>Endonucleolytic cleavage to 5'-phosphomononucleotide and 5'-phosphooligonucleotide end-products.</text>
        <dbReference type="EC" id="3.1.30.1"/>
    </reaction>
</comment>
<comment type="subunit">
    <text evidence="3">Monomer.</text>
</comment>
<keyword evidence="5" id="KW-0540">Nuclease</keyword>
<reference evidence="13" key="2">
    <citation type="submission" date="2017-06" db="EMBL/GenBank/DDBJ databases">
        <title>The pomegranate genome and the genomics of punicalagin biosynthesis.</title>
        <authorList>
            <person name="Xu C."/>
        </authorList>
    </citation>
    <scope>NUCLEOTIDE SEQUENCE [LARGE SCALE GENOMIC DNA]</scope>
    <source>
        <tissue evidence="13">Fresh leaf</tissue>
    </source>
</reference>
<dbReference type="AlphaFoldDB" id="A0A218WYD3"/>
<dbReference type="FunFam" id="1.10.575.10:FF:000002">
    <property type="entry name" value="Endonuclease 2"/>
    <property type="match status" value="1"/>
</dbReference>
<dbReference type="EMBL" id="MTKT01002534">
    <property type="protein sequence ID" value="OWM77519.1"/>
    <property type="molecule type" value="Genomic_DNA"/>
</dbReference>
<dbReference type="GeneID" id="116208548"/>
<proteinExistence type="inferred from homology"/>
<evidence type="ECO:0000256" key="12">
    <source>
        <dbReference type="SAM" id="SignalP"/>
    </source>
</evidence>
<evidence type="ECO:0000256" key="3">
    <source>
        <dbReference type="ARBA" id="ARBA00011245"/>
    </source>
</evidence>
<evidence type="ECO:0000256" key="2">
    <source>
        <dbReference type="ARBA" id="ARBA00009547"/>
    </source>
</evidence>
<keyword evidence="10" id="KW-1015">Disulfide bond</keyword>
<evidence type="ECO:0000256" key="4">
    <source>
        <dbReference type="ARBA" id="ARBA00012562"/>
    </source>
</evidence>
<evidence type="ECO:0000256" key="1">
    <source>
        <dbReference type="ARBA" id="ARBA00000245"/>
    </source>
</evidence>
<dbReference type="Gene3D" id="1.10.575.10">
    <property type="entry name" value="P1 Nuclease"/>
    <property type="match status" value="1"/>
</dbReference>
<name>A0A218WYD3_PUNGR</name>
<feature type="chain" id="PRO_5044569051" description="Aspergillus nuclease S1" evidence="12">
    <location>
        <begin position="25"/>
        <end position="302"/>
    </location>
</feature>
<reference evidence="14" key="1">
    <citation type="journal article" date="2017" name="Plant J.">
        <title>The pomegranate (Punica granatum L.) genome and the genomics of punicalagin biosynthesis.</title>
        <authorList>
            <person name="Qin G."/>
            <person name="Xu C."/>
            <person name="Ming R."/>
            <person name="Tang H."/>
            <person name="Guyot R."/>
            <person name="Kramer E.M."/>
            <person name="Hu Y."/>
            <person name="Yi X."/>
            <person name="Qi Y."/>
            <person name="Xu X."/>
            <person name="Gao Z."/>
            <person name="Pan H."/>
            <person name="Jian J."/>
            <person name="Tian Y."/>
            <person name="Yue Z."/>
            <person name="Xu Y."/>
        </authorList>
    </citation>
    <scope>NUCLEOTIDE SEQUENCE [LARGE SCALE GENOMIC DNA]</scope>
    <source>
        <strain evidence="14">cv. Dabenzi</strain>
    </source>
</reference>
<evidence type="ECO:0000313" key="14">
    <source>
        <dbReference type="Proteomes" id="UP000197138"/>
    </source>
</evidence>
<dbReference type="Proteomes" id="UP000197138">
    <property type="component" value="Unassembled WGS sequence"/>
</dbReference>
<dbReference type="GO" id="GO:0004521">
    <property type="term" value="F:RNA endonuclease activity"/>
    <property type="evidence" value="ECO:0007669"/>
    <property type="project" value="UniProtKB-ARBA"/>
</dbReference>
<gene>
    <name evidence="16" type="primary">LOC116208548</name>
    <name evidence="13" type="ORF">CDL15_Pgr016917</name>
</gene>
<evidence type="ECO:0000256" key="6">
    <source>
        <dbReference type="ARBA" id="ARBA00022723"/>
    </source>
</evidence>
<keyword evidence="11" id="KW-0325">Glycoprotein</keyword>
<keyword evidence="7 12" id="KW-0732">Signal</keyword>
<dbReference type="CDD" id="cd11010">
    <property type="entry name" value="S1-P1_nuclease"/>
    <property type="match status" value="1"/>
</dbReference>
<dbReference type="EC" id="3.1.30.1" evidence="4"/>
<sequence length="302" mass="33924">MLRIGTVGFLWVWRILVLLQLSSGILGWGREGHYATCRIAEEYLTKEAKAAVKELLPNSAGGDLASVCSWADEIRHSYHWHWTGPLHYVDTPDFKCNYDYCRDCHDLAGNKDRCVTGAIYNYTKQLMEFDRGSYSAATYNLTEALMFLSHFVGDVHQPLHVGFTGDEGGNTIIVRWYRRKTNLHHVWDNMIIDSALKTFYQSDLTNMIEAIQRNITDGWSNDASSWGNCASNQTACPDPYAAESIKLACKFAYRSATPGSTLEDDYFLSRLPVVEQRLAQGGVRLAATLNRIFASGDRVAAA</sequence>
<evidence type="ECO:0000313" key="15">
    <source>
        <dbReference type="Proteomes" id="UP000515151"/>
    </source>
</evidence>
<evidence type="ECO:0000256" key="5">
    <source>
        <dbReference type="ARBA" id="ARBA00022722"/>
    </source>
</evidence>
<evidence type="ECO:0000256" key="10">
    <source>
        <dbReference type="ARBA" id="ARBA00023157"/>
    </source>
</evidence>
<feature type="signal peptide" evidence="12">
    <location>
        <begin position="1"/>
        <end position="24"/>
    </location>
</feature>
<dbReference type="GO" id="GO:0046872">
    <property type="term" value="F:metal ion binding"/>
    <property type="evidence" value="ECO:0007669"/>
    <property type="project" value="UniProtKB-KW"/>
</dbReference>
<dbReference type="PANTHER" id="PTHR33146:SF26">
    <property type="entry name" value="ENDONUCLEASE 4"/>
    <property type="match status" value="1"/>
</dbReference>
<dbReference type="InterPro" id="IPR008947">
    <property type="entry name" value="PLipase_C/P1_nuclease_dom_sf"/>
</dbReference>
<accession>A0A218WYD3</accession>
<keyword evidence="9" id="KW-0378">Hydrolase</keyword>
<evidence type="ECO:0000256" key="11">
    <source>
        <dbReference type="ARBA" id="ARBA00023180"/>
    </source>
</evidence>
<dbReference type="GO" id="GO:0000014">
    <property type="term" value="F:single-stranded DNA endodeoxyribonuclease activity"/>
    <property type="evidence" value="ECO:0007669"/>
    <property type="project" value="UniProtKB-ARBA"/>
</dbReference>
<dbReference type="InterPro" id="IPR003154">
    <property type="entry name" value="S1/P1nuclease"/>
</dbReference>
<dbReference type="Pfam" id="PF02265">
    <property type="entry name" value="S1-P1_nuclease"/>
    <property type="match status" value="1"/>
</dbReference>
<dbReference type="GO" id="GO:0006308">
    <property type="term" value="P:DNA catabolic process"/>
    <property type="evidence" value="ECO:0007669"/>
    <property type="project" value="InterPro"/>
</dbReference>
<reference evidence="15" key="3">
    <citation type="journal article" date="2020" name="Plant Biotechnol. J.">
        <title>The pomegranate (Punica granatum L.) draft genome dissects genetic divergence between soft- and hard-seeded cultivars.</title>
        <authorList>
            <person name="Luo X."/>
            <person name="Li H."/>
            <person name="Wu Z."/>
            <person name="Yao W."/>
            <person name="Zhao P."/>
            <person name="Cao D."/>
            <person name="Yu H."/>
            <person name="Li K."/>
            <person name="Poudel K."/>
            <person name="Zhao D."/>
            <person name="Zhang F."/>
            <person name="Xia X."/>
            <person name="Chen L."/>
            <person name="Wang Q."/>
            <person name="Jing D."/>
            <person name="Cao S."/>
        </authorList>
    </citation>
    <scope>NUCLEOTIDE SEQUENCE [LARGE SCALE GENOMIC DNA]</scope>
</reference>
<evidence type="ECO:0000256" key="9">
    <source>
        <dbReference type="ARBA" id="ARBA00022801"/>
    </source>
</evidence>
<evidence type="ECO:0000256" key="8">
    <source>
        <dbReference type="ARBA" id="ARBA00022759"/>
    </source>
</evidence>
<comment type="similarity">
    <text evidence="2">Belongs to the nuclease type I family.</text>
</comment>
<dbReference type="RefSeq" id="XP_031397901.1">
    <property type="nucleotide sequence ID" value="XM_031542041.1"/>
</dbReference>
<protein>
    <recommendedName>
        <fullName evidence="4">Aspergillus nuclease S1</fullName>
        <ecNumber evidence="4">3.1.30.1</ecNumber>
    </recommendedName>
</protein>
<keyword evidence="6" id="KW-0479">Metal-binding</keyword>
<dbReference type="GO" id="GO:0003676">
    <property type="term" value="F:nucleic acid binding"/>
    <property type="evidence" value="ECO:0007669"/>
    <property type="project" value="InterPro"/>
</dbReference>